<feature type="region of interest" description="Disordered" evidence="13">
    <location>
        <begin position="1"/>
        <end position="50"/>
    </location>
</feature>
<protein>
    <recommendedName>
        <fullName evidence="12">RNA polymerase II subunit B1 CTD phosphatase RPAP2 homolog</fullName>
        <ecNumber evidence="12">3.1.3.16</ecNumber>
    </recommendedName>
</protein>
<comment type="function">
    <text evidence="12">Putative RNA polymerase II subunit B1 C-terminal domain (CTD) phosphatase involved in RNA polymerase II transcription regulation.</text>
</comment>
<feature type="region of interest" description="Disordered" evidence="13">
    <location>
        <begin position="220"/>
        <end position="239"/>
    </location>
</feature>
<dbReference type="PROSITE" id="PS51479">
    <property type="entry name" value="ZF_RTR1"/>
    <property type="match status" value="1"/>
</dbReference>
<dbReference type="GO" id="GO:0005634">
    <property type="term" value="C:nucleus"/>
    <property type="evidence" value="ECO:0007669"/>
    <property type="project" value="UniProtKB-SubCell"/>
</dbReference>
<evidence type="ECO:0000256" key="13">
    <source>
        <dbReference type="SAM" id="MobiDB-lite"/>
    </source>
</evidence>
<keyword evidence="16" id="KW-1185">Reference proteome</keyword>
<evidence type="ECO:0000256" key="10">
    <source>
        <dbReference type="ARBA" id="ARBA00048336"/>
    </source>
</evidence>
<feature type="compositionally biased region" description="Acidic residues" evidence="13">
    <location>
        <begin position="319"/>
        <end position="328"/>
    </location>
</feature>
<comment type="catalytic activity">
    <reaction evidence="10 12">
        <text>O-phospho-L-threonyl-[protein] + H2O = L-threonyl-[protein] + phosphate</text>
        <dbReference type="Rhea" id="RHEA:47004"/>
        <dbReference type="Rhea" id="RHEA-COMP:11060"/>
        <dbReference type="Rhea" id="RHEA-COMP:11605"/>
        <dbReference type="ChEBI" id="CHEBI:15377"/>
        <dbReference type="ChEBI" id="CHEBI:30013"/>
        <dbReference type="ChEBI" id="CHEBI:43474"/>
        <dbReference type="ChEBI" id="CHEBI:61977"/>
        <dbReference type="EC" id="3.1.3.16"/>
    </reaction>
</comment>
<proteinExistence type="inferred from homology"/>
<evidence type="ECO:0000259" key="14">
    <source>
        <dbReference type="PROSITE" id="PS51479"/>
    </source>
</evidence>
<keyword evidence="4 12" id="KW-0863">Zinc-finger</keyword>
<organism evidence="15 16">
    <name type="scientific">Penicillium alfredii</name>
    <dbReference type="NCBI Taxonomy" id="1506179"/>
    <lineage>
        <taxon>Eukaryota</taxon>
        <taxon>Fungi</taxon>
        <taxon>Dikarya</taxon>
        <taxon>Ascomycota</taxon>
        <taxon>Pezizomycotina</taxon>
        <taxon>Eurotiomycetes</taxon>
        <taxon>Eurotiomycetidae</taxon>
        <taxon>Eurotiales</taxon>
        <taxon>Aspergillaceae</taxon>
        <taxon>Penicillium</taxon>
    </lineage>
</organism>
<keyword evidence="8 12" id="KW-0539">Nucleus</keyword>
<evidence type="ECO:0000256" key="9">
    <source>
        <dbReference type="ARBA" id="ARBA00047761"/>
    </source>
</evidence>
<feature type="compositionally biased region" description="Pro residues" evidence="13">
    <location>
        <begin position="1"/>
        <end position="10"/>
    </location>
</feature>
<evidence type="ECO:0000256" key="7">
    <source>
        <dbReference type="ARBA" id="ARBA00022912"/>
    </source>
</evidence>
<dbReference type="AlphaFoldDB" id="A0A9W9EH76"/>
<evidence type="ECO:0000313" key="16">
    <source>
        <dbReference type="Proteomes" id="UP001141434"/>
    </source>
</evidence>
<dbReference type="OrthoDB" id="2590500at2759"/>
<dbReference type="GO" id="GO:0008270">
    <property type="term" value="F:zinc ion binding"/>
    <property type="evidence" value="ECO:0007669"/>
    <property type="project" value="UniProtKB-KW"/>
</dbReference>
<dbReference type="Gene3D" id="1.25.40.820">
    <property type="match status" value="1"/>
</dbReference>
<keyword evidence="5 12" id="KW-0378">Hydrolase</keyword>
<evidence type="ECO:0000256" key="5">
    <source>
        <dbReference type="ARBA" id="ARBA00022801"/>
    </source>
</evidence>
<dbReference type="Pfam" id="PF04181">
    <property type="entry name" value="RPAP2_Rtr1"/>
    <property type="match status" value="1"/>
</dbReference>
<evidence type="ECO:0000256" key="6">
    <source>
        <dbReference type="ARBA" id="ARBA00022833"/>
    </source>
</evidence>
<dbReference type="EC" id="3.1.3.16" evidence="12"/>
<comment type="similarity">
    <text evidence="2 11 12">Belongs to the RPAP2 family.</text>
</comment>
<dbReference type="PANTHER" id="PTHR14732:SF0">
    <property type="entry name" value="RNA POLYMERASE II SUBUNIT B1 CTD PHOSPHATASE RPAP2-RELATED"/>
    <property type="match status" value="1"/>
</dbReference>
<feature type="domain" description="RTR1-type" evidence="14">
    <location>
        <begin position="106"/>
        <end position="203"/>
    </location>
</feature>
<dbReference type="Proteomes" id="UP001141434">
    <property type="component" value="Unassembled WGS sequence"/>
</dbReference>
<dbReference type="GO" id="GO:0008420">
    <property type="term" value="F:RNA polymerase II CTD heptapeptide repeat phosphatase activity"/>
    <property type="evidence" value="ECO:0007669"/>
    <property type="project" value="UniProtKB-UniRule"/>
</dbReference>
<sequence length="328" mass="36600">MTTPSGPPKPALKTSLPSAFAATNAQQPKPSYPELSQEQQEKYLSARPGATPHHLGVALQHAHQIQAQKDAEDLILDHILNLLEIPSSPTADPAAPSTEDAQAFKSVMAPFRPSDYDNLILERNYNQQCGYVLCPHQHRKEDAGTGSSFHFKWGAKGSGPGGRGRSMDIVSRDKIEKWCSDECAERALYIRVQLSEQPVWERRADDMRGKQIVLLEEARAKKQAKSAAPTSHSQARKDVADKMQELKIQDPERARELALERGDTSAALRDGRVDFQIRENQQGSRRPVTTPQRRPEDTTGGSIEGYVPKDRRDQRTADHEDEDVLDQI</sequence>
<dbReference type="InterPro" id="IPR038534">
    <property type="entry name" value="Rtr1/RPAP2_sf"/>
</dbReference>
<dbReference type="EMBL" id="JAPMSZ010000012">
    <property type="protein sequence ID" value="KAJ5081741.1"/>
    <property type="molecule type" value="Genomic_DNA"/>
</dbReference>
<evidence type="ECO:0000256" key="4">
    <source>
        <dbReference type="ARBA" id="ARBA00022771"/>
    </source>
</evidence>
<feature type="compositionally biased region" description="Polar residues" evidence="13">
    <location>
        <begin position="15"/>
        <end position="38"/>
    </location>
</feature>
<evidence type="ECO:0000256" key="11">
    <source>
        <dbReference type="PROSITE-ProRule" id="PRU00812"/>
    </source>
</evidence>
<keyword evidence="7 12" id="KW-0904">Protein phosphatase</keyword>
<gene>
    <name evidence="15" type="ORF">NUU61_010005</name>
</gene>
<evidence type="ECO:0000256" key="8">
    <source>
        <dbReference type="ARBA" id="ARBA00023242"/>
    </source>
</evidence>
<keyword evidence="6 12" id="KW-0862">Zinc</keyword>
<evidence type="ECO:0000256" key="1">
    <source>
        <dbReference type="ARBA" id="ARBA00004123"/>
    </source>
</evidence>
<evidence type="ECO:0000256" key="2">
    <source>
        <dbReference type="ARBA" id="ARBA00005676"/>
    </source>
</evidence>
<feature type="region of interest" description="Disordered" evidence="13">
    <location>
        <begin position="256"/>
        <end position="328"/>
    </location>
</feature>
<dbReference type="FunFam" id="1.25.40.820:FF:000004">
    <property type="entry name" value="Putative RNA polymerase II subunit B1 CTD phosphatase rtr1"/>
    <property type="match status" value="1"/>
</dbReference>
<dbReference type="RefSeq" id="XP_056507028.1">
    <property type="nucleotide sequence ID" value="XM_056660530.1"/>
</dbReference>
<comment type="catalytic activity">
    <reaction evidence="9 12">
        <text>O-phospho-L-seryl-[protein] + H2O = L-seryl-[protein] + phosphate</text>
        <dbReference type="Rhea" id="RHEA:20629"/>
        <dbReference type="Rhea" id="RHEA-COMP:9863"/>
        <dbReference type="Rhea" id="RHEA-COMP:11604"/>
        <dbReference type="ChEBI" id="CHEBI:15377"/>
        <dbReference type="ChEBI" id="CHEBI:29999"/>
        <dbReference type="ChEBI" id="CHEBI:43474"/>
        <dbReference type="ChEBI" id="CHEBI:83421"/>
        <dbReference type="EC" id="3.1.3.16"/>
    </reaction>
</comment>
<accession>A0A9W9EH76</accession>
<dbReference type="PANTHER" id="PTHR14732">
    <property type="entry name" value="RNA POLYMERASE II SUBUNIT B1 CTD PHOSPHATASE RPAP2-RELATED"/>
    <property type="match status" value="1"/>
</dbReference>
<feature type="compositionally biased region" description="Basic and acidic residues" evidence="13">
    <location>
        <begin position="307"/>
        <end position="318"/>
    </location>
</feature>
<comment type="caution">
    <text evidence="15">The sequence shown here is derived from an EMBL/GenBank/DDBJ whole genome shotgun (WGS) entry which is preliminary data.</text>
</comment>
<evidence type="ECO:0000313" key="15">
    <source>
        <dbReference type="EMBL" id="KAJ5081741.1"/>
    </source>
</evidence>
<comment type="subcellular location">
    <subcellularLocation>
        <location evidence="1 12">Nucleus</location>
    </subcellularLocation>
</comment>
<reference evidence="15" key="1">
    <citation type="submission" date="2022-11" db="EMBL/GenBank/DDBJ databases">
        <authorList>
            <person name="Petersen C."/>
        </authorList>
    </citation>
    <scope>NUCLEOTIDE SEQUENCE</scope>
    <source>
        <strain evidence="15">IBT 34128</strain>
    </source>
</reference>
<dbReference type="InterPro" id="IPR007308">
    <property type="entry name" value="Rtr1/RPAP2_dom"/>
</dbReference>
<feature type="compositionally biased region" description="Basic and acidic residues" evidence="13">
    <location>
        <begin position="256"/>
        <end position="277"/>
    </location>
</feature>
<feature type="compositionally biased region" description="Polar residues" evidence="13">
    <location>
        <begin position="278"/>
        <end position="292"/>
    </location>
</feature>
<evidence type="ECO:0000256" key="3">
    <source>
        <dbReference type="ARBA" id="ARBA00022723"/>
    </source>
</evidence>
<reference evidence="15" key="2">
    <citation type="journal article" date="2023" name="IMA Fungus">
        <title>Comparative genomic study of the Penicillium genus elucidates a diverse pangenome and 15 lateral gene transfer events.</title>
        <authorList>
            <person name="Petersen C."/>
            <person name="Sorensen T."/>
            <person name="Nielsen M.R."/>
            <person name="Sondergaard T.E."/>
            <person name="Sorensen J.L."/>
            <person name="Fitzpatrick D.A."/>
            <person name="Frisvad J.C."/>
            <person name="Nielsen K.L."/>
        </authorList>
    </citation>
    <scope>NUCLEOTIDE SEQUENCE</scope>
    <source>
        <strain evidence="15">IBT 34128</strain>
    </source>
</reference>
<dbReference type="InterPro" id="IPR039693">
    <property type="entry name" value="Rtr1/RPAP2"/>
</dbReference>
<dbReference type="GO" id="GO:0005737">
    <property type="term" value="C:cytoplasm"/>
    <property type="evidence" value="ECO:0007669"/>
    <property type="project" value="TreeGrafter"/>
</dbReference>
<evidence type="ECO:0000256" key="12">
    <source>
        <dbReference type="RuleBase" id="RU367080"/>
    </source>
</evidence>
<name>A0A9W9EH76_9EURO</name>
<dbReference type="GO" id="GO:0043175">
    <property type="term" value="F:RNA polymerase core enzyme binding"/>
    <property type="evidence" value="ECO:0007669"/>
    <property type="project" value="UniProtKB-UniRule"/>
</dbReference>
<keyword evidence="3 12" id="KW-0479">Metal-binding</keyword>
<dbReference type="GeneID" id="81399699"/>